<protein>
    <recommendedName>
        <fullName evidence="1">VOC domain-containing protein</fullName>
    </recommendedName>
</protein>
<evidence type="ECO:0000313" key="2">
    <source>
        <dbReference type="EMBL" id="BDZ39269.1"/>
    </source>
</evidence>
<dbReference type="InterPro" id="IPR004360">
    <property type="entry name" value="Glyas_Fos-R_dOase_dom"/>
</dbReference>
<feature type="domain" description="VOC" evidence="1">
    <location>
        <begin position="8"/>
        <end position="120"/>
    </location>
</feature>
<feature type="domain" description="VOC" evidence="1">
    <location>
        <begin position="135"/>
        <end position="248"/>
    </location>
</feature>
<sequence length="296" mass="32914">MAFGAISEIGYVSLQSKDIEHAIRHARDILGLTETHRSGNAVYLSSRARRHHELVYLDSPEDGVGHIGLVAAGKAGLDLVRTRVIEAGYPLLSEVPLHPGVADGFAFIGPENFVFEIYIGLEDASLVPSGHAPDRFGHVNLHPQNLQAMLAFFRDVLDFRISDIIGDDFAYFLRCNAEHHGVALMKGKGWMHHHAWQVQSIAELGKVGDRLHDSGSRLLMGPVRHGAGHNMAAYYVEPTGAVVELYADMEWILDDDRPPVVWPQDDRAWATKWSIYDFSEFRSHGLFPAREHIAAV</sequence>
<evidence type="ECO:0000313" key="3">
    <source>
        <dbReference type="Proteomes" id="UP001321543"/>
    </source>
</evidence>
<dbReference type="InterPro" id="IPR037523">
    <property type="entry name" value="VOC_core"/>
</dbReference>
<dbReference type="PROSITE" id="PS51819">
    <property type="entry name" value="VOC"/>
    <property type="match status" value="2"/>
</dbReference>
<accession>A0ABM8FUM5</accession>
<dbReference type="EMBL" id="AP027728">
    <property type="protein sequence ID" value="BDZ39269.1"/>
    <property type="molecule type" value="Genomic_DNA"/>
</dbReference>
<dbReference type="RefSeq" id="WP_286299277.1">
    <property type="nucleotide sequence ID" value="NZ_AP027728.1"/>
</dbReference>
<organism evidence="2 3">
    <name type="scientific">Microbacterium suwonense</name>
    <dbReference type="NCBI Taxonomy" id="683047"/>
    <lineage>
        <taxon>Bacteria</taxon>
        <taxon>Bacillati</taxon>
        <taxon>Actinomycetota</taxon>
        <taxon>Actinomycetes</taxon>
        <taxon>Micrococcales</taxon>
        <taxon>Microbacteriaceae</taxon>
        <taxon>Microbacterium</taxon>
    </lineage>
</organism>
<proteinExistence type="predicted"/>
<reference evidence="3" key="1">
    <citation type="journal article" date="2019" name="Int. J. Syst. Evol. Microbiol.">
        <title>The Global Catalogue of Microorganisms (GCM) 10K type strain sequencing project: providing services to taxonomists for standard genome sequencing and annotation.</title>
        <authorList>
            <consortium name="The Broad Institute Genomics Platform"/>
            <consortium name="The Broad Institute Genome Sequencing Center for Infectious Disease"/>
            <person name="Wu L."/>
            <person name="Ma J."/>
        </authorList>
    </citation>
    <scope>NUCLEOTIDE SEQUENCE [LARGE SCALE GENOMIC DNA]</scope>
    <source>
        <strain evidence="3">NBRC 106310</strain>
    </source>
</reference>
<dbReference type="Pfam" id="PF00903">
    <property type="entry name" value="Glyoxalase"/>
    <property type="match status" value="1"/>
</dbReference>
<dbReference type="InterPro" id="IPR029068">
    <property type="entry name" value="Glyas_Bleomycin-R_OHBP_Dase"/>
</dbReference>
<keyword evidence="3" id="KW-1185">Reference proteome</keyword>
<dbReference type="SUPFAM" id="SSF54593">
    <property type="entry name" value="Glyoxalase/Bleomycin resistance protein/Dihydroxybiphenyl dioxygenase"/>
    <property type="match status" value="1"/>
</dbReference>
<gene>
    <name evidence="2" type="ORF">GCM10025863_18830</name>
</gene>
<evidence type="ECO:0000259" key="1">
    <source>
        <dbReference type="PROSITE" id="PS51819"/>
    </source>
</evidence>
<dbReference type="Proteomes" id="UP001321543">
    <property type="component" value="Chromosome"/>
</dbReference>
<name>A0ABM8FUM5_9MICO</name>
<dbReference type="Gene3D" id="3.10.180.10">
    <property type="entry name" value="2,3-Dihydroxybiphenyl 1,2-Dioxygenase, domain 1"/>
    <property type="match status" value="2"/>
</dbReference>